<dbReference type="GO" id="GO:0016747">
    <property type="term" value="F:acyltransferase activity, transferring groups other than amino-acyl groups"/>
    <property type="evidence" value="ECO:0007669"/>
    <property type="project" value="UniProtKB-ARBA"/>
</dbReference>
<evidence type="ECO:0000256" key="1">
    <source>
        <dbReference type="ARBA" id="ARBA00022679"/>
    </source>
</evidence>
<sequence length="485" mass="52884">MAPSTMDAVKVVEQRRVSPPPGSVPPSTLTLTFFDVIWLQVPAPVQRLFFYDFSGTSTEDFRRSEFPLLARSLSLALSVFYPLAGRLVPVPGSDLGDLFIRYSDGDSVPLTLAESNADYHRLVGNQAKDASESRCLVPDPLLLSYSSTEKKPPPPLVAFQVTVFPGSGVSVGFAMNHVAADGSSSTHFMKSWAAIFCRSAAAAADPDPDPSAVITKFPVFDRRLVGDLHGRVKPEYLEDMKELRVAESIADLTLTRPPKEKETELRRVVRCTFVLTRSHVERLREHLTLELVGRPRPSTFVATCAYTWVCLTKARGANEGRVGHFCFAADCRTRLDPPVPDAYFGNCIGGTSASVGESELSGGESKWKGLVSAAEAIREAIRRLEEGGPGPVVEEVKALMRRAVAAVRARERLLSVAGSPRLCVYGVDFGWGRPRKVEMVSIESTSAISLAESRDEEGGVEIGMVGPEDEMVRFASFFQEALKSL</sequence>
<dbReference type="Proteomes" id="UP000825729">
    <property type="component" value="Unassembled WGS sequence"/>
</dbReference>
<keyword evidence="1" id="KW-0808">Transferase</keyword>
<protein>
    <submittedName>
        <fullName evidence="3">Uncharacterized protein</fullName>
    </submittedName>
</protein>
<dbReference type="InterPro" id="IPR051504">
    <property type="entry name" value="Plant_metabolite_acyltrans"/>
</dbReference>
<organism evidence="3 4">
    <name type="scientific">Aristolochia fimbriata</name>
    <name type="common">White veined hardy Dutchman's pipe vine</name>
    <dbReference type="NCBI Taxonomy" id="158543"/>
    <lineage>
        <taxon>Eukaryota</taxon>
        <taxon>Viridiplantae</taxon>
        <taxon>Streptophyta</taxon>
        <taxon>Embryophyta</taxon>
        <taxon>Tracheophyta</taxon>
        <taxon>Spermatophyta</taxon>
        <taxon>Magnoliopsida</taxon>
        <taxon>Magnoliidae</taxon>
        <taxon>Piperales</taxon>
        <taxon>Aristolochiaceae</taxon>
        <taxon>Aristolochia</taxon>
    </lineage>
</organism>
<dbReference type="AlphaFoldDB" id="A0AAV7EVK3"/>
<dbReference type="Pfam" id="PF02458">
    <property type="entry name" value="Transferase"/>
    <property type="match status" value="1"/>
</dbReference>
<comment type="caution">
    <text evidence="3">The sequence shown here is derived from an EMBL/GenBank/DDBJ whole genome shotgun (WGS) entry which is preliminary data.</text>
</comment>
<dbReference type="PANTHER" id="PTHR31625">
    <property type="match status" value="1"/>
</dbReference>
<reference evidence="3 4" key="1">
    <citation type="submission" date="2021-07" db="EMBL/GenBank/DDBJ databases">
        <title>The Aristolochia fimbriata genome: insights into angiosperm evolution, floral development and chemical biosynthesis.</title>
        <authorList>
            <person name="Jiao Y."/>
        </authorList>
    </citation>
    <scope>NUCLEOTIDE SEQUENCE [LARGE SCALE GENOMIC DNA]</scope>
    <source>
        <strain evidence="3">IBCAS-2021</strain>
        <tissue evidence="3">Leaf</tissue>
    </source>
</reference>
<evidence type="ECO:0000256" key="2">
    <source>
        <dbReference type="ARBA" id="ARBA00023315"/>
    </source>
</evidence>
<accession>A0AAV7EVK3</accession>
<name>A0AAV7EVK3_ARIFI</name>
<dbReference type="Gene3D" id="3.30.559.10">
    <property type="entry name" value="Chloramphenicol acetyltransferase-like domain"/>
    <property type="match status" value="2"/>
</dbReference>
<gene>
    <name evidence="3" type="ORF">H6P81_011612</name>
</gene>
<keyword evidence="4" id="KW-1185">Reference proteome</keyword>
<dbReference type="SUPFAM" id="SSF52777">
    <property type="entry name" value="CoA-dependent acyltransferases"/>
    <property type="match status" value="1"/>
</dbReference>
<dbReference type="EMBL" id="JAINDJ010000004">
    <property type="protein sequence ID" value="KAG9451647.1"/>
    <property type="molecule type" value="Genomic_DNA"/>
</dbReference>
<proteinExistence type="predicted"/>
<evidence type="ECO:0000313" key="3">
    <source>
        <dbReference type="EMBL" id="KAG9451647.1"/>
    </source>
</evidence>
<evidence type="ECO:0000313" key="4">
    <source>
        <dbReference type="Proteomes" id="UP000825729"/>
    </source>
</evidence>
<keyword evidence="2" id="KW-0012">Acyltransferase</keyword>
<dbReference type="InterPro" id="IPR023213">
    <property type="entry name" value="CAT-like_dom_sf"/>
</dbReference>